<evidence type="ECO:0000313" key="2">
    <source>
        <dbReference type="Proteomes" id="UP001482620"/>
    </source>
</evidence>
<comment type="caution">
    <text evidence="1">The sequence shown here is derived from an EMBL/GenBank/DDBJ whole genome shotgun (WGS) entry which is preliminary data.</text>
</comment>
<reference evidence="1 2" key="1">
    <citation type="submission" date="2021-06" db="EMBL/GenBank/DDBJ databases">
        <authorList>
            <person name="Palmer J.M."/>
        </authorList>
    </citation>
    <scope>NUCLEOTIDE SEQUENCE [LARGE SCALE GENOMIC DNA]</scope>
    <source>
        <strain evidence="2">if_2019</strain>
        <tissue evidence="1">Muscle</tissue>
    </source>
</reference>
<organism evidence="1 2">
    <name type="scientific">Ilyodon furcidens</name>
    <name type="common">goldbreast splitfin</name>
    <dbReference type="NCBI Taxonomy" id="33524"/>
    <lineage>
        <taxon>Eukaryota</taxon>
        <taxon>Metazoa</taxon>
        <taxon>Chordata</taxon>
        <taxon>Craniata</taxon>
        <taxon>Vertebrata</taxon>
        <taxon>Euteleostomi</taxon>
        <taxon>Actinopterygii</taxon>
        <taxon>Neopterygii</taxon>
        <taxon>Teleostei</taxon>
        <taxon>Neoteleostei</taxon>
        <taxon>Acanthomorphata</taxon>
        <taxon>Ovalentaria</taxon>
        <taxon>Atherinomorphae</taxon>
        <taxon>Cyprinodontiformes</taxon>
        <taxon>Goodeidae</taxon>
        <taxon>Ilyodon</taxon>
    </lineage>
</organism>
<dbReference type="Proteomes" id="UP001482620">
    <property type="component" value="Unassembled WGS sequence"/>
</dbReference>
<accession>A0ABV0SW99</accession>
<proteinExistence type="predicted"/>
<evidence type="ECO:0000313" key="1">
    <source>
        <dbReference type="EMBL" id="MEQ2223963.1"/>
    </source>
</evidence>
<keyword evidence="2" id="KW-1185">Reference proteome</keyword>
<sequence>MLKIKKTTTHVANSRMSSLKLVEITFKMMQYCVARWHNRKMVTFEECFMFNGLKDRPVYTLSSVGGMLIYTGNKSFVTEGRHNEPFCVHTLTGLQGFLFTPSPVSDILSE</sequence>
<gene>
    <name evidence="1" type="ORF">ILYODFUR_002539</name>
</gene>
<dbReference type="EMBL" id="JAHRIQ010011706">
    <property type="protein sequence ID" value="MEQ2223963.1"/>
    <property type="molecule type" value="Genomic_DNA"/>
</dbReference>
<protein>
    <submittedName>
        <fullName evidence="1">Uncharacterized protein</fullName>
    </submittedName>
</protein>
<name>A0ABV0SW99_9TELE</name>